<proteinExistence type="predicted"/>
<sequence length="68" mass="8175">MKELLFTNWHVMRWIRLAFALFLFAQAYILREWMFIAFGLFFFIQVILNLGCGSNDCTISNNKYNKDE</sequence>
<accession>A0A553BCQ8</accession>
<dbReference type="RefSeq" id="WP_144065016.1">
    <property type="nucleotide sequence ID" value="NZ_VJZL01000037.1"/>
</dbReference>
<evidence type="ECO:0000313" key="3">
    <source>
        <dbReference type="Proteomes" id="UP000318669"/>
    </source>
</evidence>
<dbReference type="AlphaFoldDB" id="A0A553BCQ8"/>
<keyword evidence="1" id="KW-0472">Membrane</keyword>
<feature type="transmembrane region" description="Helical" evidence="1">
    <location>
        <begin position="35"/>
        <end position="53"/>
    </location>
</feature>
<gene>
    <name evidence="2" type="ORF">FNW11_15035</name>
</gene>
<reference evidence="2 3" key="1">
    <citation type="submission" date="2019-07" db="EMBL/GenBank/DDBJ databases">
        <title>Novel species of Flavobacterium.</title>
        <authorList>
            <person name="Liu Q."/>
            <person name="Xin Y.-H."/>
        </authorList>
    </citation>
    <scope>NUCLEOTIDE SEQUENCE [LARGE SCALE GENOMIC DNA]</scope>
    <source>
        <strain evidence="2 3">GSR22</strain>
    </source>
</reference>
<protein>
    <recommendedName>
        <fullName evidence="4">DUF2892 domain-containing protein</fullName>
    </recommendedName>
</protein>
<dbReference type="Proteomes" id="UP000318669">
    <property type="component" value="Unassembled WGS sequence"/>
</dbReference>
<evidence type="ECO:0008006" key="4">
    <source>
        <dbReference type="Google" id="ProtNLM"/>
    </source>
</evidence>
<evidence type="ECO:0000256" key="1">
    <source>
        <dbReference type="SAM" id="Phobius"/>
    </source>
</evidence>
<comment type="caution">
    <text evidence="2">The sequence shown here is derived from an EMBL/GenBank/DDBJ whole genome shotgun (WGS) entry which is preliminary data.</text>
</comment>
<dbReference type="EMBL" id="VJZL01000037">
    <property type="protein sequence ID" value="TRX06032.1"/>
    <property type="molecule type" value="Genomic_DNA"/>
</dbReference>
<organism evidence="2 3">
    <name type="scientific">Flavobacterium gawalongense</name>
    <dbReference type="NCBI Taxonomy" id="2594432"/>
    <lineage>
        <taxon>Bacteria</taxon>
        <taxon>Pseudomonadati</taxon>
        <taxon>Bacteroidota</taxon>
        <taxon>Flavobacteriia</taxon>
        <taxon>Flavobacteriales</taxon>
        <taxon>Flavobacteriaceae</taxon>
        <taxon>Flavobacterium</taxon>
    </lineage>
</organism>
<keyword evidence="1" id="KW-1133">Transmembrane helix</keyword>
<name>A0A553BCQ8_9FLAO</name>
<dbReference type="OrthoDB" id="1049592at2"/>
<keyword evidence="1" id="KW-0812">Transmembrane</keyword>
<evidence type="ECO:0000313" key="2">
    <source>
        <dbReference type="EMBL" id="TRX06032.1"/>
    </source>
</evidence>
<feature type="transmembrane region" description="Helical" evidence="1">
    <location>
        <begin position="12"/>
        <end position="29"/>
    </location>
</feature>